<sequence length="152" mass="16300">MGALVTLRLPDDSPLHELPWIITFGPLADDEEWEPIVSGPYERPHALALAQSVVADEELMAVVEPLMPHISDDEIRGEIEAARIAALHEERPSDGSLDDLDLEDAGLDGETGGEDEGLDYAGHALPPPSPDQVMAGWGRIAAKLTAPRADNP</sequence>
<name>A0A3D9ZKE5_9ACTN</name>
<dbReference type="EMBL" id="QUMQ01000001">
    <property type="protein sequence ID" value="REF96962.1"/>
    <property type="molecule type" value="Genomic_DNA"/>
</dbReference>
<organism evidence="2 3">
    <name type="scientific">Asanoa ferruginea</name>
    <dbReference type="NCBI Taxonomy" id="53367"/>
    <lineage>
        <taxon>Bacteria</taxon>
        <taxon>Bacillati</taxon>
        <taxon>Actinomycetota</taxon>
        <taxon>Actinomycetes</taxon>
        <taxon>Micromonosporales</taxon>
        <taxon>Micromonosporaceae</taxon>
        <taxon>Asanoa</taxon>
    </lineage>
</organism>
<gene>
    <name evidence="2" type="ORF">DFJ67_2957</name>
</gene>
<dbReference type="RefSeq" id="WP_116068396.1">
    <property type="nucleotide sequence ID" value="NZ_BONB01000031.1"/>
</dbReference>
<dbReference type="OrthoDB" id="3405112at2"/>
<dbReference type="Proteomes" id="UP000256913">
    <property type="component" value="Unassembled WGS sequence"/>
</dbReference>
<dbReference type="AlphaFoldDB" id="A0A3D9ZKE5"/>
<comment type="caution">
    <text evidence="2">The sequence shown here is derived from an EMBL/GenBank/DDBJ whole genome shotgun (WGS) entry which is preliminary data.</text>
</comment>
<reference evidence="2 3" key="1">
    <citation type="submission" date="2018-08" db="EMBL/GenBank/DDBJ databases">
        <title>Sequencing the genomes of 1000 actinobacteria strains.</title>
        <authorList>
            <person name="Klenk H.-P."/>
        </authorList>
    </citation>
    <scope>NUCLEOTIDE SEQUENCE [LARGE SCALE GENOMIC DNA]</scope>
    <source>
        <strain evidence="2 3">DSM 44099</strain>
    </source>
</reference>
<evidence type="ECO:0000256" key="1">
    <source>
        <dbReference type="SAM" id="MobiDB-lite"/>
    </source>
</evidence>
<feature type="compositionally biased region" description="Acidic residues" evidence="1">
    <location>
        <begin position="96"/>
        <end position="118"/>
    </location>
</feature>
<evidence type="ECO:0000313" key="3">
    <source>
        <dbReference type="Proteomes" id="UP000256913"/>
    </source>
</evidence>
<protein>
    <submittedName>
        <fullName evidence="2">Uncharacterized protein</fullName>
    </submittedName>
</protein>
<proteinExistence type="predicted"/>
<accession>A0A3D9ZKE5</accession>
<evidence type="ECO:0000313" key="2">
    <source>
        <dbReference type="EMBL" id="REF96962.1"/>
    </source>
</evidence>
<feature type="region of interest" description="Disordered" evidence="1">
    <location>
        <begin position="89"/>
        <end position="132"/>
    </location>
</feature>
<keyword evidence="3" id="KW-1185">Reference proteome</keyword>